<dbReference type="GO" id="GO:0046872">
    <property type="term" value="F:metal ion binding"/>
    <property type="evidence" value="ECO:0007669"/>
    <property type="project" value="UniProtKB-KW"/>
</dbReference>
<evidence type="ECO:0000256" key="2">
    <source>
        <dbReference type="ARBA" id="ARBA00006247"/>
    </source>
</evidence>
<dbReference type="InterPro" id="IPR050072">
    <property type="entry name" value="Peptidase_M20A"/>
</dbReference>
<evidence type="ECO:0000256" key="3">
    <source>
        <dbReference type="ARBA" id="ARBA00022723"/>
    </source>
</evidence>
<dbReference type="EMBL" id="CP021404">
    <property type="protein sequence ID" value="ATI43289.1"/>
    <property type="molecule type" value="Genomic_DNA"/>
</dbReference>
<dbReference type="AlphaFoldDB" id="A0A291M2W3"/>
<evidence type="ECO:0000313" key="8">
    <source>
        <dbReference type="Proteomes" id="UP000219050"/>
    </source>
</evidence>
<dbReference type="Pfam" id="PF07687">
    <property type="entry name" value="M20_dimer"/>
    <property type="match status" value="1"/>
</dbReference>
<comment type="similarity">
    <text evidence="2">Belongs to the peptidase M20A family.</text>
</comment>
<dbReference type="GO" id="GO:0016787">
    <property type="term" value="F:hydrolase activity"/>
    <property type="evidence" value="ECO:0007669"/>
    <property type="project" value="UniProtKB-KW"/>
</dbReference>
<feature type="domain" description="Peptidase M20 dimerisation" evidence="6">
    <location>
        <begin position="178"/>
        <end position="287"/>
    </location>
</feature>
<keyword evidence="8" id="KW-1185">Reference proteome</keyword>
<dbReference type="KEGG" id="cmag:CBW24_03620"/>
<evidence type="ECO:0000256" key="5">
    <source>
        <dbReference type="ARBA" id="ARBA00022833"/>
    </source>
</evidence>
<dbReference type="InterPro" id="IPR002933">
    <property type="entry name" value="Peptidase_M20"/>
</dbReference>
<dbReference type="SUPFAM" id="SSF53187">
    <property type="entry name" value="Zn-dependent exopeptidases"/>
    <property type="match status" value="1"/>
</dbReference>
<dbReference type="Gene3D" id="3.40.630.10">
    <property type="entry name" value="Zn peptidases"/>
    <property type="match status" value="1"/>
</dbReference>
<dbReference type="Proteomes" id="UP000219050">
    <property type="component" value="Chromosome"/>
</dbReference>
<evidence type="ECO:0000256" key="1">
    <source>
        <dbReference type="ARBA" id="ARBA00001947"/>
    </source>
</evidence>
<evidence type="ECO:0000259" key="6">
    <source>
        <dbReference type="Pfam" id="PF07687"/>
    </source>
</evidence>
<comment type="cofactor">
    <cofactor evidence="1">
        <name>Zn(2+)</name>
        <dbReference type="ChEBI" id="CHEBI:29105"/>
    </cofactor>
</comment>
<dbReference type="InterPro" id="IPR036264">
    <property type="entry name" value="Bact_exopeptidase_dim_dom"/>
</dbReference>
<keyword evidence="3" id="KW-0479">Metal-binding</keyword>
<keyword evidence="4" id="KW-0378">Hydrolase</keyword>
<dbReference type="OrthoDB" id="7055905at2"/>
<dbReference type="InterPro" id="IPR011650">
    <property type="entry name" value="Peptidase_M20_dimer"/>
</dbReference>
<dbReference type="Pfam" id="PF01546">
    <property type="entry name" value="Peptidase_M20"/>
    <property type="match status" value="1"/>
</dbReference>
<reference evidence="7 8" key="1">
    <citation type="submission" date="2017-05" db="EMBL/GenBank/DDBJ databases">
        <title>Comparative genomic and metabolic analysis of manganese-oxidizing mechanisms in Celeribater manganoxidans DY25T: its adaption to the environment of polymetallic nodule.</title>
        <authorList>
            <person name="Wang X."/>
        </authorList>
    </citation>
    <scope>NUCLEOTIDE SEQUENCE [LARGE SCALE GENOMIC DNA]</scope>
    <source>
        <strain evidence="7 8">DY25</strain>
    </source>
</reference>
<name>A0A291M2W3_9RHOB</name>
<proteinExistence type="inferred from homology"/>
<dbReference type="PANTHER" id="PTHR43808">
    <property type="entry name" value="ACETYLORNITHINE DEACETYLASE"/>
    <property type="match status" value="1"/>
</dbReference>
<sequence length="412" mass="43864">MIACPTPMPPGDGYADFADLLENLFAPLGGTAERVSVPQALWDGPNLSGERINLILRPDIPGMSDDLPEAMIYFHTDTAPVGDGWTVPADTLTRDGDRLLGRGTADMKGTIAAVRDALLRLTRTQTPLAFRPVLAFCTDEEGGRYPGIRHLAETRLLPEVLLNLNGSAEPRIWAGCVGSLDLTLTVTGRASHSGEADRGINAAEALLPALVALNNLKATVETRTTALPPPPWSNGPLRARLNLTAVHAGDKGSALPGLAQATLNRRYLAEETEDDVLAEIRAAVTQAMQGTAALDWDLQVTGHLPPVNDPDGPATDRWTQARAQAFSLPEAAFLRYGSGTSSDFGWVQKAGLKHMLLGGLSRPDRNVHGPDEFTTVEDLRGLSDAIFLFLAEGCAPQGAREPGKVPTEGPTQ</sequence>
<dbReference type="PANTHER" id="PTHR43808:SF8">
    <property type="entry name" value="PEPTIDASE M20 DIMERISATION DOMAIN-CONTAINING PROTEIN"/>
    <property type="match status" value="1"/>
</dbReference>
<evidence type="ECO:0000313" key="7">
    <source>
        <dbReference type="EMBL" id="ATI43289.1"/>
    </source>
</evidence>
<gene>
    <name evidence="7" type="ORF">CBW24_03620</name>
</gene>
<organism evidence="7 8">
    <name type="scientific">Pacificitalea manganoxidans</name>
    <dbReference type="NCBI Taxonomy" id="1411902"/>
    <lineage>
        <taxon>Bacteria</taxon>
        <taxon>Pseudomonadati</taxon>
        <taxon>Pseudomonadota</taxon>
        <taxon>Alphaproteobacteria</taxon>
        <taxon>Rhodobacterales</taxon>
        <taxon>Paracoccaceae</taxon>
        <taxon>Pacificitalea</taxon>
    </lineage>
</organism>
<keyword evidence="5" id="KW-0862">Zinc</keyword>
<dbReference type="SUPFAM" id="SSF55031">
    <property type="entry name" value="Bacterial exopeptidase dimerisation domain"/>
    <property type="match status" value="1"/>
</dbReference>
<evidence type="ECO:0000256" key="4">
    <source>
        <dbReference type="ARBA" id="ARBA00022801"/>
    </source>
</evidence>
<dbReference type="Gene3D" id="3.30.70.360">
    <property type="match status" value="1"/>
</dbReference>
<accession>A0A291M2W3</accession>
<protein>
    <recommendedName>
        <fullName evidence="6">Peptidase M20 dimerisation domain-containing protein</fullName>
    </recommendedName>
</protein>